<accession>A0A016TLW0</accession>
<evidence type="ECO:0000313" key="1">
    <source>
        <dbReference type="EMBL" id="EYC03720.1"/>
    </source>
</evidence>
<proteinExistence type="predicted"/>
<name>A0A016TLW0_9BILA</name>
<sequence length="120" mass="13410">MFFQCPSNRYCDTILFGLHSIVEEFDAFSDFLSFTTLPSGFLQTQNVYPPSLHKICYFALLPVRVPMFSEPTRTSVFGRGRPSLGSPRFLTTGDGRASCRSLPGDVLALTPLHIEPVMIM</sequence>
<dbReference type="AlphaFoldDB" id="A0A016TLW0"/>
<evidence type="ECO:0000313" key="2">
    <source>
        <dbReference type="Proteomes" id="UP000024635"/>
    </source>
</evidence>
<protein>
    <submittedName>
        <fullName evidence="1">Uncharacterized protein</fullName>
    </submittedName>
</protein>
<organism evidence="1 2">
    <name type="scientific">Ancylostoma ceylanicum</name>
    <dbReference type="NCBI Taxonomy" id="53326"/>
    <lineage>
        <taxon>Eukaryota</taxon>
        <taxon>Metazoa</taxon>
        <taxon>Ecdysozoa</taxon>
        <taxon>Nematoda</taxon>
        <taxon>Chromadorea</taxon>
        <taxon>Rhabditida</taxon>
        <taxon>Rhabditina</taxon>
        <taxon>Rhabditomorpha</taxon>
        <taxon>Strongyloidea</taxon>
        <taxon>Ancylostomatidae</taxon>
        <taxon>Ancylostomatinae</taxon>
        <taxon>Ancylostoma</taxon>
    </lineage>
</organism>
<dbReference type="EMBL" id="JARK01001428">
    <property type="protein sequence ID" value="EYC03720.1"/>
    <property type="molecule type" value="Genomic_DNA"/>
</dbReference>
<comment type="caution">
    <text evidence="1">The sequence shown here is derived from an EMBL/GenBank/DDBJ whole genome shotgun (WGS) entry which is preliminary data.</text>
</comment>
<dbReference type="Proteomes" id="UP000024635">
    <property type="component" value="Unassembled WGS sequence"/>
</dbReference>
<reference evidence="2" key="1">
    <citation type="journal article" date="2015" name="Nat. Genet.">
        <title>The genome and transcriptome of the zoonotic hookworm Ancylostoma ceylanicum identify infection-specific gene families.</title>
        <authorList>
            <person name="Schwarz E.M."/>
            <person name="Hu Y."/>
            <person name="Antoshechkin I."/>
            <person name="Miller M.M."/>
            <person name="Sternberg P.W."/>
            <person name="Aroian R.V."/>
        </authorList>
    </citation>
    <scope>NUCLEOTIDE SEQUENCE</scope>
    <source>
        <strain evidence="2">HY135</strain>
    </source>
</reference>
<gene>
    <name evidence="1" type="primary">Acey_s0092.g2585</name>
    <name evidence="1" type="ORF">Y032_0092g2585</name>
</gene>
<keyword evidence="2" id="KW-1185">Reference proteome</keyword>